<feature type="non-terminal residue" evidence="2">
    <location>
        <position position="1"/>
    </location>
</feature>
<dbReference type="Proteomes" id="UP001597045">
    <property type="component" value="Unassembled WGS sequence"/>
</dbReference>
<proteinExistence type="predicted"/>
<keyword evidence="3" id="KW-1185">Reference proteome</keyword>
<sequence>APSKDRTTPHNKAQAVAILAIKVEVLLRGGNPDNVRGGALIPGASKKRNKNVGYADITYDDGDTIYVWEVKAASESWKGAGEAEWYRRVLEGSGRSAKRGWDIGGPFIVDNDYVVYGSGRESHDDGVVIYAKKDDPRRKPGVPQPAPVPVPVHQPEPEATRVNTPEHHSSWKKWVLDGAKAVGIGVGVGAVVGVAVVTAPAQVATSIGTAAFGSIRDTLPGQPAPVS</sequence>
<comment type="caution">
    <text evidence="2">The sequence shown here is derived from an EMBL/GenBank/DDBJ whole genome shotgun (WGS) entry which is preliminary data.</text>
</comment>
<protein>
    <submittedName>
        <fullName evidence="2">Uncharacterized protein</fullName>
    </submittedName>
</protein>
<gene>
    <name evidence="2" type="ORF">ACFQ1S_34355</name>
</gene>
<organism evidence="2 3">
    <name type="scientific">Kibdelosporangium lantanae</name>
    <dbReference type="NCBI Taxonomy" id="1497396"/>
    <lineage>
        <taxon>Bacteria</taxon>
        <taxon>Bacillati</taxon>
        <taxon>Actinomycetota</taxon>
        <taxon>Actinomycetes</taxon>
        <taxon>Pseudonocardiales</taxon>
        <taxon>Pseudonocardiaceae</taxon>
        <taxon>Kibdelosporangium</taxon>
    </lineage>
</organism>
<name>A0ABW3MIK2_9PSEU</name>
<feature type="region of interest" description="Disordered" evidence="1">
    <location>
        <begin position="134"/>
        <end position="166"/>
    </location>
</feature>
<feature type="compositionally biased region" description="Pro residues" evidence="1">
    <location>
        <begin position="142"/>
        <end position="154"/>
    </location>
</feature>
<evidence type="ECO:0000256" key="1">
    <source>
        <dbReference type="SAM" id="MobiDB-lite"/>
    </source>
</evidence>
<feature type="compositionally biased region" description="Basic and acidic residues" evidence="1">
    <location>
        <begin position="155"/>
        <end position="166"/>
    </location>
</feature>
<accession>A0ABW3MIK2</accession>
<evidence type="ECO:0000313" key="2">
    <source>
        <dbReference type="EMBL" id="MFD1050246.1"/>
    </source>
</evidence>
<reference evidence="3" key="1">
    <citation type="journal article" date="2019" name="Int. J. Syst. Evol. Microbiol.">
        <title>The Global Catalogue of Microorganisms (GCM) 10K type strain sequencing project: providing services to taxonomists for standard genome sequencing and annotation.</title>
        <authorList>
            <consortium name="The Broad Institute Genomics Platform"/>
            <consortium name="The Broad Institute Genome Sequencing Center for Infectious Disease"/>
            <person name="Wu L."/>
            <person name="Ma J."/>
        </authorList>
    </citation>
    <scope>NUCLEOTIDE SEQUENCE [LARGE SCALE GENOMIC DNA]</scope>
    <source>
        <strain evidence="3">JCM 31486</strain>
    </source>
</reference>
<dbReference type="EMBL" id="JBHTIS010002708">
    <property type="protein sequence ID" value="MFD1050246.1"/>
    <property type="molecule type" value="Genomic_DNA"/>
</dbReference>
<evidence type="ECO:0000313" key="3">
    <source>
        <dbReference type="Proteomes" id="UP001597045"/>
    </source>
</evidence>